<evidence type="ECO:0000313" key="3">
    <source>
        <dbReference type="EMBL" id="SVD21223.1"/>
    </source>
</evidence>
<evidence type="ECO:0000259" key="2">
    <source>
        <dbReference type="Pfam" id="PF19051"/>
    </source>
</evidence>
<evidence type="ECO:0008006" key="4">
    <source>
        <dbReference type="Google" id="ProtNLM"/>
    </source>
</evidence>
<dbReference type="InterPro" id="IPR000683">
    <property type="entry name" value="Gfo/Idh/MocA-like_OxRdtase_N"/>
</dbReference>
<protein>
    <recommendedName>
        <fullName evidence="4">Gfo/Idh/MocA-like oxidoreductase N-terminal domain-containing protein</fullName>
    </recommendedName>
</protein>
<dbReference type="InterPro" id="IPR050463">
    <property type="entry name" value="Gfo/Idh/MocA_oxidrdct_glycsds"/>
</dbReference>
<dbReference type="PANTHER" id="PTHR43818:SF5">
    <property type="entry name" value="OXIDOREDUCTASE FAMILY PROTEIN"/>
    <property type="match status" value="1"/>
</dbReference>
<evidence type="ECO:0000259" key="1">
    <source>
        <dbReference type="Pfam" id="PF01408"/>
    </source>
</evidence>
<feature type="non-terminal residue" evidence="3">
    <location>
        <position position="1"/>
    </location>
</feature>
<dbReference type="GO" id="GO:0000166">
    <property type="term" value="F:nucleotide binding"/>
    <property type="evidence" value="ECO:0007669"/>
    <property type="project" value="InterPro"/>
</dbReference>
<dbReference type="Gene3D" id="3.30.360.10">
    <property type="entry name" value="Dihydrodipicolinate Reductase, domain 2"/>
    <property type="match status" value="1"/>
</dbReference>
<dbReference type="Pfam" id="PF19051">
    <property type="entry name" value="GFO_IDH_MocA_C2"/>
    <property type="match status" value="1"/>
</dbReference>
<gene>
    <name evidence="3" type="ORF">METZ01_LOCUS374077</name>
</gene>
<dbReference type="Pfam" id="PF01408">
    <property type="entry name" value="GFO_IDH_MocA"/>
    <property type="match status" value="1"/>
</dbReference>
<dbReference type="EMBL" id="UINC01136447">
    <property type="protein sequence ID" value="SVD21223.1"/>
    <property type="molecule type" value="Genomic_DNA"/>
</dbReference>
<sequence length="302" mass="33562">HQYGAAKIAAICDIYDTNLRRSAKVIEDRQGTAPKLDTDFRKLLEDKSLDGVITATPHHWHALITVAALEAGKHIYVEKPASHVFAEGRRIVDAAKRNKRIVQHGTQMRSSEVTLAADKVLKSGILGKIVQAKAWGVEPRRGFPQPVPDGDVPAGLDWGTWLGPAPKRAYNRNRHRSWNNYRDYGNGEIGGDGIHDIDMMRWGLGADEHPVKITSIGSRVHVKGEVEFPDNLTTTWLYADGRTAIYENRNFAAYKMHGYDNGNIFYGTEGYMVFSRRGYFQTYLGAKEEEGPGLKGGAGNEA</sequence>
<name>A0A382TGX2_9ZZZZ</name>
<dbReference type="SUPFAM" id="SSF55347">
    <property type="entry name" value="Glyceraldehyde-3-phosphate dehydrogenase-like, C-terminal domain"/>
    <property type="match status" value="1"/>
</dbReference>
<dbReference type="SUPFAM" id="SSF51735">
    <property type="entry name" value="NAD(P)-binding Rossmann-fold domains"/>
    <property type="match status" value="1"/>
</dbReference>
<feature type="non-terminal residue" evidence="3">
    <location>
        <position position="302"/>
    </location>
</feature>
<feature type="domain" description="Gfo/Idh/MocA-like oxidoreductase bacterial type C-terminal" evidence="2">
    <location>
        <begin position="147"/>
        <end position="251"/>
    </location>
</feature>
<dbReference type="InterPro" id="IPR036291">
    <property type="entry name" value="NAD(P)-bd_dom_sf"/>
</dbReference>
<dbReference type="InterPro" id="IPR043906">
    <property type="entry name" value="Gfo/Idh/MocA_OxRdtase_bact_C"/>
</dbReference>
<proteinExistence type="predicted"/>
<accession>A0A382TGX2</accession>
<reference evidence="3" key="1">
    <citation type="submission" date="2018-05" db="EMBL/GenBank/DDBJ databases">
        <authorList>
            <person name="Lanie J.A."/>
            <person name="Ng W.-L."/>
            <person name="Kazmierczak K.M."/>
            <person name="Andrzejewski T.M."/>
            <person name="Davidsen T.M."/>
            <person name="Wayne K.J."/>
            <person name="Tettelin H."/>
            <person name="Glass J.I."/>
            <person name="Rusch D."/>
            <person name="Podicherti R."/>
            <person name="Tsui H.-C.T."/>
            <person name="Winkler M.E."/>
        </authorList>
    </citation>
    <scope>NUCLEOTIDE SEQUENCE</scope>
</reference>
<dbReference type="PANTHER" id="PTHR43818">
    <property type="entry name" value="BCDNA.GH03377"/>
    <property type="match status" value="1"/>
</dbReference>
<feature type="domain" description="Gfo/Idh/MocA-like oxidoreductase N-terminal" evidence="1">
    <location>
        <begin position="10"/>
        <end position="105"/>
    </location>
</feature>
<dbReference type="AlphaFoldDB" id="A0A382TGX2"/>
<dbReference type="Gene3D" id="3.40.50.720">
    <property type="entry name" value="NAD(P)-binding Rossmann-like Domain"/>
    <property type="match status" value="1"/>
</dbReference>
<organism evidence="3">
    <name type="scientific">marine metagenome</name>
    <dbReference type="NCBI Taxonomy" id="408172"/>
    <lineage>
        <taxon>unclassified sequences</taxon>
        <taxon>metagenomes</taxon>
        <taxon>ecological metagenomes</taxon>
    </lineage>
</organism>